<evidence type="ECO:0000313" key="3">
    <source>
        <dbReference type="Proteomes" id="UP000199439"/>
    </source>
</evidence>
<dbReference type="STRING" id="870482.SAMN04487987_102106"/>
<evidence type="ECO:0000313" key="2">
    <source>
        <dbReference type="EMBL" id="SFC94107.1"/>
    </source>
</evidence>
<dbReference type="OrthoDB" id="1202744at2"/>
<proteinExistence type="predicted"/>
<dbReference type="Proteomes" id="UP000199439">
    <property type="component" value="Unassembled WGS sequence"/>
</dbReference>
<keyword evidence="1" id="KW-1133">Transmembrane helix</keyword>
<gene>
    <name evidence="2" type="ORF">SAMN04487987_102106</name>
</gene>
<accession>A0A1I1N947</accession>
<evidence type="ECO:0008006" key="4">
    <source>
        <dbReference type="Google" id="ProtNLM"/>
    </source>
</evidence>
<keyword evidence="1" id="KW-0812">Transmembrane</keyword>
<dbReference type="EMBL" id="FOMI01000002">
    <property type="protein sequence ID" value="SFC94107.1"/>
    <property type="molecule type" value="Genomic_DNA"/>
</dbReference>
<name>A0A1I1N947_9FLAO</name>
<keyword evidence="1" id="KW-0472">Membrane</keyword>
<feature type="transmembrane region" description="Helical" evidence="1">
    <location>
        <begin position="76"/>
        <end position="97"/>
    </location>
</feature>
<dbReference type="AlphaFoldDB" id="A0A1I1N947"/>
<protein>
    <recommendedName>
        <fullName evidence="4">Holin-X, holin superfamily III</fullName>
    </recommendedName>
</protein>
<sequence>MSLIDSISETNAKASDVGEKYLKTSYKYYKLKIFQQLSISTSLIFKIVIIGGLLLIGLSFSAIALAFLIGKALGSYTLGFVIVGILFLCLSLISYFLRKHINNYTVKLLSEKFFN</sequence>
<evidence type="ECO:0000256" key="1">
    <source>
        <dbReference type="SAM" id="Phobius"/>
    </source>
</evidence>
<organism evidence="2 3">
    <name type="scientific">Algibacter pectinivorans</name>
    <dbReference type="NCBI Taxonomy" id="870482"/>
    <lineage>
        <taxon>Bacteria</taxon>
        <taxon>Pseudomonadati</taxon>
        <taxon>Bacteroidota</taxon>
        <taxon>Flavobacteriia</taxon>
        <taxon>Flavobacteriales</taxon>
        <taxon>Flavobacteriaceae</taxon>
        <taxon>Algibacter</taxon>
    </lineage>
</organism>
<feature type="transmembrane region" description="Helical" evidence="1">
    <location>
        <begin position="43"/>
        <end position="70"/>
    </location>
</feature>
<keyword evidence="3" id="KW-1185">Reference proteome</keyword>
<reference evidence="3" key="1">
    <citation type="submission" date="2016-10" db="EMBL/GenBank/DDBJ databases">
        <authorList>
            <person name="Varghese N."/>
            <person name="Submissions S."/>
        </authorList>
    </citation>
    <scope>NUCLEOTIDE SEQUENCE [LARGE SCALE GENOMIC DNA]</scope>
    <source>
        <strain evidence="3">DSM 25730</strain>
    </source>
</reference>
<dbReference type="RefSeq" id="WP_092849038.1">
    <property type="nucleotide sequence ID" value="NZ_FOMI01000002.1"/>
</dbReference>